<protein>
    <submittedName>
        <fullName evidence="1">Uncharacterized protein</fullName>
    </submittedName>
</protein>
<proteinExistence type="predicted"/>
<dbReference type="Proteomes" id="UP001412239">
    <property type="component" value="Unassembled WGS sequence"/>
</dbReference>
<dbReference type="AlphaFoldDB" id="A0A292PW54"/>
<keyword evidence="2" id="KW-1185">Reference proteome</keyword>
<gene>
    <name evidence="1" type="ORF">GSTUAT00005303001</name>
</gene>
<name>A0A292PW54_9PEZI</name>
<sequence length="120" mass="13276">MLKKALASISKHRDPLMIITAGFVSHDMRIMCERQTSPYAVPGSKNCPTTKQLLREEQCTEMEIQTDGYASPCTMNVIPFLGGSTEQALYKMQRPGKEMPSEDHVLPHTTNMITSLCGSG</sequence>
<organism evidence="1 2">
    <name type="scientific">Tuber aestivum</name>
    <name type="common">summer truffle</name>
    <dbReference type="NCBI Taxonomy" id="59557"/>
    <lineage>
        <taxon>Eukaryota</taxon>
        <taxon>Fungi</taxon>
        <taxon>Dikarya</taxon>
        <taxon>Ascomycota</taxon>
        <taxon>Pezizomycotina</taxon>
        <taxon>Pezizomycetes</taxon>
        <taxon>Pezizales</taxon>
        <taxon>Tuberaceae</taxon>
        <taxon>Tuber</taxon>
    </lineage>
</organism>
<dbReference type="EMBL" id="LN891042">
    <property type="protein sequence ID" value="CUS10687.1"/>
    <property type="molecule type" value="Genomic_DNA"/>
</dbReference>
<evidence type="ECO:0000313" key="1">
    <source>
        <dbReference type="EMBL" id="CUS10687.1"/>
    </source>
</evidence>
<reference evidence="1" key="1">
    <citation type="submission" date="2015-10" db="EMBL/GenBank/DDBJ databases">
        <authorList>
            <person name="Regsiter A."/>
            <person name="william w."/>
        </authorList>
    </citation>
    <scope>NUCLEOTIDE SEQUENCE</scope>
    <source>
        <strain evidence="1">Montdore</strain>
    </source>
</reference>
<evidence type="ECO:0000313" key="2">
    <source>
        <dbReference type="Proteomes" id="UP001412239"/>
    </source>
</evidence>
<accession>A0A292PW54</accession>